<feature type="non-terminal residue" evidence="2">
    <location>
        <position position="220"/>
    </location>
</feature>
<organism evidence="2">
    <name type="scientific">Tanacetum cinerariifolium</name>
    <name type="common">Dalmatian daisy</name>
    <name type="synonym">Chrysanthemum cinerariifolium</name>
    <dbReference type="NCBI Taxonomy" id="118510"/>
    <lineage>
        <taxon>Eukaryota</taxon>
        <taxon>Viridiplantae</taxon>
        <taxon>Streptophyta</taxon>
        <taxon>Embryophyta</taxon>
        <taxon>Tracheophyta</taxon>
        <taxon>Spermatophyta</taxon>
        <taxon>Magnoliopsida</taxon>
        <taxon>eudicotyledons</taxon>
        <taxon>Gunneridae</taxon>
        <taxon>Pentapetalae</taxon>
        <taxon>asterids</taxon>
        <taxon>campanulids</taxon>
        <taxon>Asterales</taxon>
        <taxon>Asteraceae</taxon>
        <taxon>Asteroideae</taxon>
        <taxon>Anthemideae</taxon>
        <taxon>Anthemidinae</taxon>
        <taxon>Tanacetum</taxon>
    </lineage>
</organism>
<dbReference type="AlphaFoldDB" id="A0A699JHC4"/>
<gene>
    <name evidence="2" type="ORF">Tci_606356</name>
</gene>
<feature type="region of interest" description="Disordered" evidence="1">
    <location>
        <begin position="109"/>
        <end position="134"/>
    </location>
</feature>
<proteinExistence type="predicted"/>
<name>A0A699JHC4_TANCI</name>
<dbReference type="PANTHER" id="PTHR47718">
    <property type="entry name" value="OS01G0519700 PROTEIN"/>
    <property type="match status" value="1"/>
</dbReference>
<reference evidence="2" key="1">
    <citation type="journal article" date="2019" name="Sci. Rep.">
        <title>Draft genome of Tanacetum cinerariifolium, the natural source of mosquito coil.</title>
        <authorList>
            <person name="Yamashiro T."/>
            <person name="Shiraishi A."/>
            <person name="Satake H."/>
            <person name="Nakayama K."/>
        </authorList>
    </citation>
    <scope>NUCLEOTIDE SEQUENCE</scope>
</reference>
<accession>A0A699JHC4</accession>
<evidence type="ECO:0000256" key="1">
    <source>
        <dbReference type="SAM" id="MobiDB-lite"/>
    </source>
</evidence>
<dbReference type="PANTHER" id="PTHR47718:SF12">
    <property type="entry name" value="PROTEIN FAR1-RELATED SEQUENCE"/>
    <property type="match status" value="1"/>
</dbReference>
<sequence length="220" mass="26033">MGTLKNGGRVPTKLLKCIKEKDDIAEIDWCDYILDCLRTSKLNWKDVKTKKNFYYGPLTFLSLLYLDSTFFPDLNIIRHKTAIRSWNTMMMRKRIKMKTSQRCLVSLEHHGESDPEEEQNGSSEANDNGEKDEDDVNIENEFKKICAKIYDETDFKEKLNKIVWNMYTGPEKFKYRWGKLMEEFKLENHKWLTKMFNILLTWIPAYLIDSPLCGLMKTTS</sequence>
<comment type="caution">
    <text evidence="2">The sequence shown here is derived from an EMBL/GenBank/DDBJ whole genome shotgun (WGS) entry which is preliminary data.</text>
</comment>
<dbReference type="EMBL" id="BKCJ010407922">
    <property type="protein sequence ID" value="GFA34384.1"/>
    <property type="molecule type" value="Genomic_DNA"/>
</dbReference>
<evidence type="ECO:0000313" key="2">
    <source>
        <dbReference type="EMBL" id="GFA34384.1"/>
    </source>
</evidence>
<protein>
    <submittedName>
        <fullName evidence="2">Peptidase C48, SUMO/sentrin/Ubl1</fullName>
    </submittedName>
</protein>